<reference evidence="1 2" key="1">
    <citation type="journal article" date="2018" name="Proc. R. Soc. B">
        <title>A non-coding region near Follistatin controls head colour polymorphism in the Gouldian finch.</title>
        <authorList>
            <person name="Toomey M.B."/>
            <person name="Marques C.I."/>
            <person name="Andrade P."/>
            <person name="Araujo P.M."/>
            <person name="Sabatino S."/>
            <person name="Gazda M.A."/>
            <person name="Afonso S."/>
            <person name="Lopes R.J."/>
            <person name="Corbo J.C."/>
            <person name="Carneiro M."/>
        </authorList>
    </citation>
    <scope>NUCLEOTIDE SEQUENCE [LARGE SCALE GENOMIC DNA]</scope>
    <source>
        <strain evidence="1">Red01</strain>
        <tissue evidence="1">Muscle</tissue>
    </source>
</reference>
<comment type="caution">
    <text evidence="1">The sequence shown here is derived from an EMBL/GenBank/DDBJ whole genome shotgun (WGS) entry which is preliminary data.</text>
</comment>
<proteinExistence type="predicted"/>
<evidence type="ECO:0000313" key="2">
    <source>
        <dbReference type="Proteomes" id="UP000276834"/>
    </source>
</evidence>
<protein>
    <submittedName>
        <fullName evidence="1">Uncharacterized protein</fullName>
    </submittedName>
</protein>
<evidence type="ECO:0000313" key="1">
    <source>
        <dbReference type="EMBL" id="RLV99061.1"/>
    </source>
</evidence>
<name>A0A3L8SAV0_CHLGU</name>
<dbReference type="Proteomes" id="UP000276834">
    <property type="component" value="Unassembled WGS sequence"/>
</dbReference>
<dbReference type="EMBL" id="QUSF01000035">
    <property type="protein sequence ID" value="RLV99061.1"/>
    <property type="molecule type" value="Genomic_DNA"/>
</dbReference>
<dbReference type="AlphaFoldDB" id="A0A3L8SAV0"/>
<gene>
    <name evidence="1" type="ORF">DV515_00010135</name>
</gene>
<organism evidence="1 2">
    <name type="scientific">Chloebia gouldiae</name>
    <name type="common">Gouldian finch</name>
    <name type="synonym">Erythrura gouldiae</name>
    <dbReference type="NCBI Taxonomy" id="44316"/>
    <lineage>
        <taxon>Eukaryota</taxon>
        <taxon>Metazoa</taxon>
        <taxon>Chordata</taxon>
        <taxon>Craniata</taxon>
        <taxon>Vertebrata</taxon>
        <taxon>Euteleostomi</taxon>
        <taxon>Archelosauria</taxon>
        <taxon>Archosauria</taxon>
        <taxon>Dinosauria</taxon>
        <taxon>Saurischia</taxon>
        <taxon>Theropoda</taxon>
        <taxon>Coelurosauria</taxon>
        <taxon>Aves</taxon>
        <taxon>Neognathae</taxon>
        <taxon>Neoaves</taxon>
        <taxon>Telluraves</taxon>
        <taxon>Australaves</taxon>
        <taxon>Passeriformes</taxon>
        <taxon>Passeroidea</taxon>
        <taxon>Passeridae</taxon>
        <taxon>Chloebia</taxon>
    </lineage>
</organism>
<accession>A0A3L8SAV0</accession>
<sequence length="90" mass="10611">MKKMVLEQLKKPSHCLKMPWKMVMMMQQKLLDLEMLLFLSRMNRKSFGSLEKVTETRIPRQTGFPETGPLRLRDPHPLLLKIQAMTTLKS</sequence>
<keyword evidence="2" id="KW-1185">Reference proteome</keyword>